<keyword evidence="2" id="KW-1185">Reference proteome</keyword>
<proteinExistence type="predicted"/>
<dbReference type="AlphaFoldDB" id="A0A2T7C9T8"/>
<sequence>MVFRHVRERFFPGNAPPPTLPLQHLAPPPHFLQAPLPIQQLAPYPQFLPHQLPLQQLVLPAPSPPPDVLPWFFQHTAAGRRQRPRVIAN</sequence>
<organism evidence="1 2">
    <name type="scientific">Panicum hallii var. hallii</name>
    <dbReference type="NCBI Taxonomy" id="1504633"/>
    <lineage>
        <taxon>Eukaryota</taxon>
        <taxon>Viridiplantae</taxon>
        <taxon>Streptophyta</taxon>
        <taxon>Embryophyta</taxon>
        <taxon>Tracheophyta</taxon>
        <taxon>Spermatophyta</taxon>
        <taxon>Magnoliopsida</taxon>
        <taxon>Liliopsida</taxon>
        <taxon>Poales</taxon>
        <taxon>Poaceae</taxon>
        <taxon>PACMAD clade</taxon>
        <taxon>Panicoideae</taxon>
        <taxon>Panicodae</taxon>
        <taxon>Paniceae</taxon>
        <taxon>Panicinae</taxon>
        <taxon>Panicum</taxon>
        <taxon>Panicum sect. Panicum</taxon>
    </lineage>
</organism>
<dbReference type="Proteomes" id="UP000244336">
    <property type="component" value="Chromosome 9"/>
</dbReference>
<protein>
    <submittedName>
        <fullName evidence="1">Uncharacterized protein</fullName>
    </submittedName>
</protein>
<evidence type="ECO:0000313" key="1">
    <source>
        <dbReference type="EMBL" id="PUZ40094.1"/>
    </source>
</evidence>
<dbReference type="EMBL" id="CM009757">
    <property type="protein sequence ID" value="PUZ40094.1"/>
    <property type="molecule type" value="Genomic_DNA"/>
</dbReference>
<name>A0A2T7C9T8_9POAL</name>
<reference evidence="1 2" key="1">
    <citation type="submission" date="2018-04" db="EMBL/GenBank/DDBJ databases">
        <title>WGS assembly of Panicum hallii var. hallii HAL2.</title>
        <authorList>
            <person name="Lovell J."/>
            <person name="Jenkins J."/>
            <person name="Lowry D."/>
            <person name="Mamidi S."/>
            <person name="Sreedasyam A."/>
            <person name="Weng X."/>
            <person name="Barry K."/>
            <person name="Bonette J."/>
            <person name="Campitelli B."/>
            <person name="Daum C."/>
            <person name="Gordon S."/>
            <person name="Gould B."/>
            <person name="Lipzen A."/>
            <person name="MacQueen A."/>
            <person name="Palacio-Mejia J."/>
            <person name="Plott C."/>
            <person name="Shakirov E."/>
            <person name="Shu S."/>
            <person name="Yoshinaga Y."/>
            <person name="Zane M."/>
            <person name="Rokhsar D."/>
            <person name="Grimwood J."/>
            <person name="Schmutz J."/>
            <person name="Juenger T."/>
        </authorList>
    </citation>
    <scope>NUCLEOTIDE SEQUENCE [LARGE SCALE GENOMIC DNA]</scope>
    <source>
        <strain evidence="2">cv. HAL2</strain>
    </source>
</reference>
<evidence type="ECO:0000313" key="2">
    <source>
        <dbReference type="Proteomes" id="UP000244336"/>
    </source>
</evidence>
<gene>
    <name evidence="1" type="ORF">GQ55_9G397400</name>
</gene>
<dbReference type="Gramene" id="PUZ40094">
    <property type="protein sequence ID" value="PUZ40094"/>
    <property type="gene ID" value="GQ55_9G397400"/>
</dbReference>
<accession>A0A2T7C9T8</accession>